<name>A0A0C3JLY3_PISTI</name>
<reference evidence="1 2" key="1">
    <citation type="submission" date="2014-04" db="EMBL/GenBank/DDBJ databases">
        <authorList>
            <consortium name="DOE Joint Genome Institute"/>
            <person name="Kuo A."/>
            <person name="Kohler A."/>
            <person name="Costa M.D."/>
            <person name="Nagy L.G."/>
            <person name="Floudas D."/>
            <person name="Copeland A."/>
            <person name="Barry K.W."/>
            <person name="Cichocki N."/>
            <person name="Veneault-Fourrey C."/>
            <person name="LaButti K."/>
            <person name="Lindquist E.A."/>
            <person name="Lipzen A."/>
            <person name="Lundell T."/>
            <person name="Morin E."/>
            <person name="Murat C."/>
            <person name="Sun H."/>
            <person name="Tunlid A."/>
            <person name="Henrissat B."/>
            <person name="Grigoriev I.V."/>
            <person name="Hibbett D.S."/>
            <person name="Martin F."/>
            <person name="Nordberg H.P."/>
            <person name="Cantor M.N."/>
            <person name="Hua S.X."/>
        </authorList>
    </citation>
    <scope>NUCLEOTIDE SEQUENCE [LARGE SCALE GENOMIC DNA]</scope>
    <source>
        <strain evidence="1 2">Marx 270</strain>
    </source>
</reference>
<sequence>MAQVRIIQVVVATRAARTIPMYVDAHGVLDYHCQRLCDVPVGTIIRICRCTSSRIARFTMPRIRVLATTGRILAQTMQEKRRCTGRYTRRYANVRQ</sequence>
<dbReference type="HOGENOM" id="CLU_2360606_0_0_1"/>
<evidence type="ECO:0000313" key="1">
    <source>
        <dbReference type="EMBL" id="KIN98571.1"/>
    </source>
</evidence>
<reference evidence="2" key="2">
    <citation type="submission" date="2015-01" db="EMBL/GenBank/DDBJ databases">
        <title>Evolutionary Origins and Diversification of the Mycorrhizal Mutualists.</title>
        <authorList>
            <consortium name="DOE Joint Genome Institute"/>
            <consortium name="Mycorrhizal Genomics Consortium"/>
            <person name="Kohler A."/>
            <person name="Kuo A."/>
            <person name="Nagy L.G."/>
            <person name="Floudas D."/>
            <person name="Copeland A."/>
            <person name="Barry K.W."/>
            <person name="Cichocki N."/>
            <person name="Veneault-Fourrey C."/>
            <person name="LaButti K."/>
            <person name="Lindquist E.A."/>
            <person name="Lipzen A."/>
            <person name="Lundell T."/>
            <person name="Morin E."/>
            <person name="Murat C."/>
            <person name="Riley R."/>
            <person name="Ohm R."/>
            <person name="Sun H."/>
            <person name="Tunlid A."/>
            <person name="Henrissat B."/>
            <person name="Grigoriev I.V."/>
            <person name="Hibbett D.S."/>
            <person name="Martin F."/>
        </authorList>
    </citation>
    <scope>NUCLEOTIDE SEQUENCE [LARGE SCALE GENOMIC DNA]</scope>
    <source>
        <strain evidence="2">Marx 270</strain>
    </source>
</reference>
<protein>
    <submittedName>
        <fullName evidence="1">Uncharacterized protein</fullName>
    </submittedName>
</protein>
<proteinExistence type="predicted"/>
<gene>
    <name evidence="1" type="ORF">M404DRAFT_849708</name>
</gene>
<dbReference type="Proteomes" id="UP000054217">
    <property type="component" value="Unassembled WGS sequence"/>
</dbReference>
<evidence type="ECO:0000313" key="2">
    <source>
        <dbReference type="Proteomes" id="UP000054217"/>
    </source>
</evidence>
<dbReference type="InParanoid" id="A0A0C3JLY3"/>
<accession>A0A0C3JLY3</accession>
<dbReference type="EMBL" id="KN832014">
    <property type="protein sequence ID" value="KIN98571.1"/>
    <property type="molecule type" value="Genomic_DNA"/>
</dbReference>
<dbReference type="AlphaFoldDB" id="A0A0C3JLY3"/>
<keyword evidence="2" id="KW-1185">Reference proteome</keyword>
<organism evidence="1 2">
    <name type="scientific">Pisolithus tinctorius Marx 270</name>
    <dbReference type="NCBI Taxonomy" id="870435"/>
    <lineage>
        <taxon>Eukaryota</taxon>
        <taxon>Fungi</taxon>
        <taxon>Dikarya</taxon>
        <taxon>Basidiomycota</taxon>
        <taxon>Agaricomycotina</taxon>
        <taxon>Agaricomycetes</taxon>
        <taxon>Agaricomycetidae</taxon>
        <taxon>Boletales</taxon>
        <taxon>Sclerodermatineae</taxon>
        <taxon>Pisolithaceae</taxon>
        <taxon>Pisolithus</taxon>
    </lineage>
</organism>